<evidence type="ECO:0000313" key="1">
    <source>
        <dbReference type="EMBL" id="CDW28543.1"/>
    </source>
</evidence>
<protein>
    <submittedName>
        <fullName evidence="1">Uncharacterized protein</fullName>
    </submittedName>
</protein>
<accession>A0A0K2TR87</accession>
<organism evidence="1">
    <name type="scientific">Lepeophtheirus salmonis</name>
    <name type="common">Salmon louse</name>
    <name type="synonym">Caligus salmonis</name>
    <dbReference type="NCBI Taxonomy" id="72036"/>
    <lineage>
        <taxon>Eukaryota</taxon>
        <taxon>Metazoa</taxon>
        <taxon>Ecdysozoa</taxon>
        <taxon>Arthropoda</taxon>
        <taxon>Crustacea</taxon>
        <taxon>Multicrustacea</taxon>
        <taxon>Hexanauplia</taxon>
        <taxon>Copepoda</taxon>
        <taxon>Siphonostomatoida</taxon>
        <taxon>Caligidae</taxon>
        <taxon>Lepeophtheirus</taxon>
    </lineage>
</organism>
<dbReference type="EMBL" id="HACA01011182">
    <property type="protein sequence ID" value="CDW28543.1"/>
    <property type="molecule type" value="Transcribed_RNA"/>
</dbReference>
<sequence>SIREASRGLKIYFQFLIIQNKKFIHFLCHFCQSFARYEAYRICWAYKKGLSLVQTRPRHRPQLSSKVSLGRTRVYSSCQTPQSPLAHRRWVHDTAVAPNESKDHDATRKLGVEDV</sequence>
<proteinExistence type="predicted"/>
<feature type="non-terminal residue" evidence="1">
    <location>
        <position position="1"/>
    </location>
</feature>
<dbReference type="AlphaFoldDB" id="A0A0K2TR87"/>
<reference evidence="1" key="1">
    <citation type="submission" date="2014-05" db="EMBL/GenBank/DDBJ databases">
        <authorList>
            <person name="Chronopoulou M."/>
        </authorList>
    </citation>
    <scope>NUCLEOTIDE SEQUENCE</scope>
    <source>
        <tissue evidence="1">Whole organism</tissue>
    </source>
</reference>
<name>A0A0K2TR87_LEPSM</name>